<organism evidence="2 3">
    <name type="scientific">Parasphingorhabdus marina DSM 22363</name>
    <dbReference type="NCBI Taxonomy" id="1123272"/>
    <lineage>
        <taxon>Bacteria</taxon>
        <taxon>Pseudomonadati</taxon>
        <taxon>Pseudomonadota</taxon>
        <taxon>Alphaproteobacteria</taxon>
        <taxon>Sphingomonadales</taxon>
        <taxon>Sphingomonadaceae</taxon>
        <taxon>Parasphingorhabdus</taxon>
    </lineage>
</organism>
<dbReference type="Proteomes" id="UP000185192">
    <property type="component" value="Unassembled WGS sequence"/>
</dbReference>
<dbReference type="EMBL" id="FSQW01000001">
    <property type="protein sequence ID" value="SIN61994.1"/>
    <property type="molecule type" value="Genomic_DNA"/>
</dbReference>
<dbReference type="STRING" id="1123272.SAMN02745824_0991"/>
<dbReference type="SUPFAM" id="SSF53335">
    <property type="entry name" value="S-adenosyl-L-methionine-dependent methyltransferases"/>
    <property type="match status" value="1"/>
</dbReference>
<dbReference type="InterPro" id="IPR029063">
    <property type="entry name" value="SAM-dependent_MTases_sf"/>
</dbReference>
<evidence type="ECO:0000313" key="3">
    <source>
        <dbReference type="Proteomes" id="UP000185192"/>
    </source>
</evidence>
<accession>A0A1N6CUB5</accession>
<dbReference type="PANTHER" id="PTHR45036:SF1">
    <property type="entry name" value="METHYLTRANSFERASE LIKE 7A"/>
    <property type="match status" value="1"/>
</dbReference>
<name>A0A1N6CUB5_9SPHN</name>
<dbReference type="GO" id="GO:0032259">
    <property type="term" value="P:methylation"/>
    <property type="evidence" value="ECO:0007669"/>
    <property type="project" value="UniProtKB-KW"/>
</dbReference>
<keyword evidence="2" id="KW-0489">Methyltransferase</keyword>
<feature type="domain" description="Methyltransferase type 11" evidence="1">
    <location>
        <begin position="39"/>
        <end position="135"/>
    </location>
</feature>
<dbReference type="RefSeq" id="WP_074203982.1">
    <property type="nucleotide sequence ID" value="NZ_FSQW01000001.1"/>
</dbReference>
<reference evidence="3" key="1">
    <citation type="submission" date="2016-11" db="EMBL/GenBank/DDBJ databases">
        <authorList>
            <person name="Varghese N."/>
            <person name="Submissions S."/>
        </authorList>
    </citation>
    <scope>NUCLEOTIDE SEQUENCE [LARGE SCALE GENOMIC DNA]</scope>
    <source>
        <strain evidence="3">DSM 22363</strain>
    </source>
</reference>
<dbReference type="CDD" id="cd02440">
    <property type="entry name" value="AdoMet_MTases"/>
    <property type="match status" value="1"/>
</dbReference>
<keyword evidence="2" id="KW-0808">Transferase</keyword>
<dbReference type="AlphaFoldDB" id="A0A1N6CUB5"/>
<proteinExistence type="predicted"/>
<dbReference type="GO" id="GO:0008757">
    <property type="term" value="F:S-adenosylmethionine-dependent methyltransferase activity"/>
    <property type="evidence" value="ECO:0007669"/>
    <property type="project" value="InterPro"/>
</dbReference>
<dbReference type="InterPro" id="IPR052356">
    <property type="entry name" value="Thiol_S-MT"/>
</dbReference>
<keyword evidence="3" id="KW-1185">Reference proteome</keyword>
<dbReference type="OrthoDB" id="9777830at2"/>
<sequence>MPNLWEKYAVPRIIRFACAQPAVMKDRSEIVPKATGEVLELGCGGGINLQFYDHQRVSKLTGLDPSAELLDYTKQEARERQIDMDILDGIGEAMPFADDSFDTVLTTFTLCSVQDGKQVLSEMRRVLKPGGKILFLEHGRAPDKGPEKWQKRIEPVWKHIAGGCHLHRPVSKLFEANGFALSDNDGHYAPKTPRWLGWMEFGEARPL</sequence>
<evidence type="ECO:0000259" key="1">
    <source>
        <dbReference type="Pfam" id="PF08241"/>
    </source>
</evidence>
<protein>
    <submittedName>
        <fullName evidence="2">Methyltransferase domain-containing protein</fullName>
    </submittedName>
</protein>
<gene>
    <name evidence="2" type="ORF">SAMN02745824_0991</name>
</gene>
<evidence type="ECO:0000313" key="2">
    <source>
        <dbReference type="EMBL" id="SIN61994.1"/>
    </source>
</evidence>
<dbReference type="PANTHER" id="PTHR45036">
    <property type="entry name" value="METHYLTRANSFERASE LIKE 7B"/>
    <property type="match status" value="1"/>
</dbReference>
<dbReference type="InterPro" id="IPR013216">
    <property type="entry name" value="Methyltransf_11"/>
</dbReference>
<dbReference type="Gene3D" id="3.40.50.150">
    <property type="entry name" value="Vaccinia Virus protein VP39"/>
    <property type="match status" value="1"/>
</dbReference>
<dbReference type="Pfam" id="PF08241">
    <property type="entry name" value="Methyltransf_11"/>
    <property type="match status" value="1"/>
</dbReference>